<feature type="chain" id="PRO_5006133381" evidence="1">
    <location>
        <begin position="26"/>
        <end position="227"/>
    </location>
</feature>
<keyword evidence="1" id="KW-0732">Signal</keyword>
<dbReference type="Proteomes" id="UP000050502">
    <property type="component" value="Unassembled WGS sequence"/>
</dbReference>
<dbReference type="EMBL" id="LGKN01000006">
    <property type="protein sequence ID" value="KPL87129.1"/>
    <property type="molecule type" value="Genomic_DNA"/>
</dbReference>
<sequence length="227" mass="25552">MRKAKLLSVFICVLLSLLGSGNNWVMVQGTSPIVGEKSTPIYRNDVLGVSLRALPSGTRVVEDQYLADDFGFTLVDSDGRMVLRVAWRHRDAPNQIELRVLKLIREFPGWQFGVEQVLVDGYRGVMVDSVPGMDPSAYVYVAADGRLYEIICPQQEEKEKLWGCARLLYQLSFEEPSRSLEDLQLTLAEDALYDKPPLLEFPQPKGPGGRIFFLWQKAKALLGILHP</sequence>
<gene>
    <name evidence="2" type="ORF">SE16_11330</name>
</gene>
<evidence type="ECO:0000313" key="3">
    <source>
        <dbReference type="Proteomes" id="UP000050502"/>
    </source>
</evidence>
<reference evidence="2 3" key="1">
    <citation type="submission" date="2015-07" db="EMBL/GenBank/DDBJ databases">
        <title>Whole genome sequence of Ardenticatena maritima DSM 23922.</title>
        <authorList>
            <person name="Hemp J."/>
            <person name="Ward L.M."/>
            <person name="Pace L.A."/>
            <person name="Fischer W.W."/>
        </authorList>
    </citation>
    <scope>NUCLEOTIDE SEQUENCE [LARGE SCALE GENOMIC DNA]</scope>
    <source>
        <strain evidence="2 3">110S</strain>
    </source>
</reference>
<feature type="signal peptide" evidence="1">
    <location>
        <begin position="1"/>
        <end position="25"/>
    </location>
</feature>
<dbReference type="RefSeq" id="WP_054491541.1">
    <property type="nucleotide sequence ID" value="NZ_BBZA01000001.1"/>
</dbReference>
<comment type="caution">
    <text evidence="2">The sequence shown here is derived from an EMBL/GenBank/DDBJ whole genome shotgun (WGS) entry which is preliminary data.</text>
</comment>
<evidence type="ECO:0000313" key="2">
    <source>
        <dbReference type="EMBL" id="KPL87129.1"/>
    </source>
</evidence>
<name>A0A0P6Y5K4_9CHLR</name>
<protein>
    <submittedName>
        <fullName evidence="2">Uncharacterized protein</fullName>
    </submittedName>
</protein>
<proteinExistence type="predicted"/>
<evidence type="ECO:0000256" key="1">
    <source>
        <dbReference type="SAM" id="SignalP"/>
    </source>
</evidence>
<dbReference type="AlphaFoldDB" id="A0A0P6Y5K4"/>
<accession>A0A0P6Y5K4</accession>
<organism evidence="2 3">
    <name type="scientific">Ardenticatena maritima</name>
    <dbReference type="NCBI Taxonomy" id="872965"/>
    <lineage>
        <taxon>Bacteria</taxon>
        <taxon>Bacillati</taxon>
        <taxon>Chloroflexota</taxon>
        <taxon>Ardenticatenia</taxon>
        <taxon>Ardenticatenales</taxon>
        <taxon>Ardenticatenaceae</taxon>
        <taxon>Ardenticatena</taxon>
    </lineage>
</organism>